<proteinExistence type="predicted"/>
<dbReference type="EMBL" id="QNRK01000013">
    <property type="protein sequence ID" value="RBP12921.1"/>
    <property type="molecule type" value="Genomic_DNA"/>
</dbReference>
<protein>
    <submittedName>
        <fullName evidence="2">Uncharacterized protein</fullName>
    </submittedName>
</protein>
<evidence type="ECO:0000313" key="2">
    <source>
        <dbReference type="EMBL" id="RBP12921.1"/>
    </source>
</evidence>
<keyword evidence="3" id="KW-1185">Reference proteome</keyword>
<gene>
    <name evidence="2" type="ORF">DFR50_113110</name>
</gene>
<dbReference type="AlphaFoldDB" id="A0A366FE86"/>
<evidence type="ECO:0000313" key="3">
    <source>
        <dbReference type="Proteomes" id="UP000253529"/>
    </source>
</evidence>
<dbReference type="RefSeq" id="WP_113889754.1">
    <property type="nucleotide sequence ID" value="NZ_QNRK01000013.1"/>
</dbReference>
<feature type="signal peptide" evidence="1">
    <location>
        <begin position="1"/>
        <end position="18"/>
    </location>
</feature>
<dbReference type="OrthoDB" id="7306240at2"/>
<reference evidence="2 3" key="1">
    <citation type="submission" date="2018-06" db="EMBL/GenBank/DDBJ databases">
        <title>Genomic Encyclopedia of Type Strains, Phase IV (KMG-IV): sequencing the most valuable type-strain genomes for metagenomic binning, comparative biology and taxonomic classification.</title>
        <authorList>
            <person name="Goeker M."/>
        </authorList>
    </citation>
    <scope>NUCLEOTIDE SEQUENCE [LARGE SCALE GENOMIC DNA]</scope>
    <source>
        <strain evidence="2 3">DSM 24875</strain>
    </source>
</reference>
<organism evidence="2 3">
    <name type="scientific">Roseiarcus fermentans</name>
    <dbReference type="NCBI Taxonomy" id="1473586"/>
    <lineage>
        <taxon>Bacteria</taxon>
        <taxon>Pseudomonadati</taxon>
        <taxon>Pseudomonadota</taxon>
        <taxon>Alphaproteobacteria</taxon>
        <taxon>Hyphomicrobiales</taxon>
        <taxon>Roseiarcaceae</taxon>
        <taxon>Roseiarcus</taxon>
    </lineage>
</organism>
<dbReference type="Proteomes" id="UP000253529">
    <property type="component" value="Unassembled WGS sequence"/>
</dbReference>
<name>A0A366FE86_9HYPH</name>
<feature type="chain" id="PRO_5016811272" evidence="1">
    <location>
        <begin position="19"/>
        <end position="110"/>
    </location>
</feature>
<comment type="caution">
    <text evidence="2">The sequence shown here is derived from an EMBL/GenBank/DDBJ whole genome shotgun (WGS) entry which is preliminary data.</text>
</comment>
<accession>A0A366FE86</accession>
<keyword evidence="1" id="KW-0732">Signal</keyword>
<sequence>MRLEIALAIAALAQPAMAKDTRFWNLTSATVTSLELAPAATLVFGPNQCLNDPDKAVDHDERVKVEGVASGVYVARLKLADGRTCMARTVRIEAGKAFVIEDKDLTDCRK</sequence>
<evidence type="ECO:0000256" key="1">
    <source>
        <dbReference type="SAM" id="SignalP"/>
    </source>
</evidence>